<sequence>MYTPESLLQIAVWNIEGLSLDKINDPYFIRTIQKFHIFGFVETWSNNLDNEINIPGFSLIDINTRKKHKKARRNSGGICVFAKNSIAKDVYIATVYISPENSSVNISGIEPIYNQLLADTVKYSSLGHIMLQGDFNAYTNTKPDYVTFDESKITNLEDSHYVDDKIMSRNNLDPKLINNSGKILLSLCQDSIVQCQLDPLPNKFIWSQEAIDLYTQNSNNTTSRKKFEEYLQKDFKDADKAVEAFTSILYENAKKSAKLVKSFPKKKKNKRSNRKPWFSESCKELRTSVKNYEKLVNKFPENAEYRKKFYSFRSKFRRLCKYEEKTYKRKICSELSNRCEKNPKVFWKILNKLSKQSELKDKSVNDIPQKDFIKFYKNLNKSDHDYNDHQSNVVHKFESLKANLNYSVISDEINTEINADEIVKAIRLLRNDDIVLLSQSKNEWTTKF</sequence>
<name>A0A8S3TF45_MYTED</name>
<evidence type="ECO:0000313" key="2">
    <source>
        <dbReference type="Proteomes" id="UP000683360"/>
    </source>
</evidence>
<comment type="caution">
    <text evidence="1">The sequence shown here is derived from an EMBL/GenBank/DDBJ whole genome shotgun (WGS) entry which is preliminary data.</text>
</comment>
<evidence type="ECO:0008006" key="3">
    <source>
        <dbReference type="Google" id="ProtNLM"/>
    </source>
</evidence>
<dbReference type="EMBL" id="CAJPWZ010002033">
    <property type="protein sequence ID" value="CAG2229652.1"/>
    <property type="molecule type" value="Genomic_DNA"/>
</dbReference>
<dbReference type="OrthoDB" id="3051112at2759"/>
<accession>A0A8S3TF45</accession>
<gene>
    <name evidence="1" type="ORF">MEDL_42535</name>
</gene>
<evidence type="ECO:0000313" key="1">
    <source>
        <dbReference type="EMBL" id="CAG2229652.1"/>
    </source>
</evidence>
<dbReference type="Gene3D" id="3.60.10.10">
    <property type="entry name" value="Endonuclease/exonuclease/phosphatase"/>
    <property type="match status" value="1"/>
</dbReference>
<organism evidence="1 2">
    <name type="scientific">Mytilus edulis</name>
    <name type="common">Blue mussel</name>
    <dbReference type="NCBI Taxonomy" id="6550"/>
    <lineage>
        <taxon>Eukaryota</taxon>
        <taxon>Metazoa</taxon>
        <taxon>Spiralia</taxon>
        <taxon>Lophotrochozoa</taxon>
        <taxon>Mollusca</taxon>
        <taxon>Bivalvia</taxon>
        <taxon>Autobranchia</taxon>
        <taxon>Pteriomorphia</taxon>
        <taxon>Mytilida</taxon>
        <taxon>Mytiloidea</taxon>
        <taxon>Mytilidae</taxon>
        <taxon>Mytilinae</taxon>
        <taxon>Mytilus</taxon>
    </lineage>
</organism>
<dbReference type="InterPro" id="IPR036691">
    <property type="entry name" value="Endo/exonu/phosph_ase_sf"/>
</dbReference>
<dbReference type="Proteomes" id="UP000683360">
    <property type="component" value="Unassembled WGS sequence"/>
</dbReference>
<keyword evidence="2" id="KW-1185">Reference proteome</keyword>
<protein>
    <recommendedName>
        <fullName evidence="3">Endonuclease/exonuclease/phosphatase domain-containing protein</fullName>
    </recommendedName>
</protein>
<dbReference type="AlphaFoldDB" id="A0A8S3TF45"/>
<dbReference type="SUPFAM" id="SSF56219">
    <property type="entry name" value="DNase I-like"/>
    <property type="match status" value="1"/>
</dbReference>
<proteinExistence type="predicted"/>
<reference evidence="1" key="1">
    <citation type="submission" date="2021-03" db="EMBL/GenBank/DDBJ databases">
        <authorList>
            <person name="Bekaert M."/>
        </authorList>
    </citation>
    <scope>NUCLEOTIDE SEQUENCE</scope>
</reference>